<name>A0A1L9SZA2_9EURO</name>
<dbReference type="PANTHER" id="PTHR34598">
    <property type="entry name" value="BLL6449 PROTEIN"/>
    <property type="match status" value="1"/>
</dbReference>
<dbReference type="EMBL" id="KV878601">
    <property type="protein sequence ID" value="OJJ52520.1"/>
    <property type="molecule type" value="Genomic_DNA"/>
</dbReference>
<dbReference type="STRING" id="1036612.A0A1L9SZA2"/>
<dbReference type="VEuPathDB" id="FungiDB:ASPSYDRAFT_51938"/>
<dbReference type="RefSeq" id="XP_040696326.1">
    <property type="nucleotide sequence ID" value="XM_040848396.1"/>
</dbReference>
<accession>A0A1L9SZA2</accession>
<keyword evidence="3" id="KW-1185">Reference proteome</keyword>
<comment type="similarity">
    <text evidence="1">Belongs to the asaB hydroxylase/desaturase family.</text>
</comment>
<organism evidence="2 3">
    <name type="scientific">Aspergillus sydowii CBS 593.65</name>
    <dbReference type="NCBI Taxonomy" id="1036612"/>
    <lineage>
        <taxon>Eukaryota</taxon>
        <taxon>Fungi</taxon>
        <taxon>Dikarya</taxon>
        <taxon>Ascomycota</taxon>
        <taxon>Pezizomycotina</taxon>
        <taxon>Eurotiomycetes</taxon>
        <taxon>Eurotiomycetidae</taxon>
        <taxon>Eurotiales</taxon>
        <taxon>Aspergillaceae</taxon>
        <taxon>Aspergillus</taxon>
        <taxon>Aspergillus subgen. Nidulantes</taxon>
    </lineage>
</organism>
<dbReference type="OrthoDB" id="412788at2759"/>
<protein>
    <submittedName>
        <fullName evidence="2">Uncharacterized protein</fullName>
    </submittedName>
</protein>
<dbReference type="InterPro" id="IPR044053">
    <property type="entry name" value="AsaB-like"/>
</dbReference>
<dbReference type="AlphaFoldDB" id="A0A1L9SZA2"/>
<evidence type="ECO:0000313" key="2">
    <source>
        <dbReference type="EMBL" id="OJJ52520.1"/>
    </source>
</evidence>
<evidence type="ECO:0000256" key="1">
    <source>
        <dbReference type="ARBA" id="ARBA00023604"/>
    </source>
</evidence>
<evidence type="ECO:0000313" key="3">
    <source>
        <dbReference type="Proteomes" id="UP000184356"/>
    </source>
</evidence>
<sequence length="148" mass="16654">MPANTPHVDQTLEGGFRRAKRHMTAAEAEKYLDGNWRIRIVNVWRPLSHVQNDPLALCDPATVHPTDLIAVDRVSPEYVGEVYYLNNHPDQQWYWLSDQSPDEACLFLSFDSAPTGRAAFCPHASFHLAGREGSEARRSVEVRAIVVG</sequence>
<dbReference type="Proteomes" id="UP000184356">
    <property type="component" value="Unassembled WGS sequence"/>
</dbReference>
<proteinExistence type="inferred from homology"/>
<dbReference type="GO" id="GO:0016491">
    <property type="term" value="F:oxidoreductase activity"/>
    <property type="evidence" value="ECO:0007669"/>
    <property type="project" value="InterPro"/>
</dbReference>
<gene>
    <name evidence="2" type="ORF">ASPSYDRAFT_51938</name>
</gene>
<dbReference type="GeneID" id="63764469"/>
<dbReference type="NCBIfam" id="NF041278">
    <property type="entry name" value="CmcJ_NvfI_EfuI"/>
    <property type="match status" value="1"/>
</dbReference>
<dbReference type="PANTHER" id="PTHR34598:SF3">
    <property type="entry name" value="OXIDOREDUCTASE AN1597"/>
    <property type="match status" value="1"/>
</dbReference>
<reference evidence="3" key="1">
    <citation type="journal article" date="2017" name="Genome Biol.">
        <title>Comparative genomics reveals high biological diversity and specific adaptations in the industrially and medically important fungal genus Aspergillus.</title>
        <authorList>
            <person name="de Vries R.P."/>
            <person name="Riley R."/>
            <person name="Wiebenga A."/>
            <person name="Aguilar-Osorio G."/>
            <person name="Amillis S."/>
            <person name="Uchima C.A."/>
            <person name="Anderluh G."/>
            <person name="Asadollahi M."/>
            <person name="Askin M."/>
            <person name="Barry K."/>
            <person name="Battaglia E."/>
            <person name="Bayram O."/>
            <person name="Benocci T."/>
            <person name="Braus-Stromeyer S.A."/>
            <person name="Caldana C."/>
            <person name="Canovas D."/>
            <person name="Cerqueira G.C."/>
            <person name="Chen F."/>
            <person name="Chen W."/>
            <person name="Choi C."/>
            <person name="Clum A."/>
            <person name="Dos Santos R.A."/>
            <person name="Damasio A.R."/>
            <person name="Diallinas G."/>
            <person name="Emri T."/>
            <person name="Fekete E."/>
            <person name="Flipphi M."/>
            <person name="Freyberg S."/>
            <person name="Gallo A."/>
            <person name="Gournas C."/>
            <person name="Habgood R."/>
            <person name="Hainaut M."/>
            <person name="Harispe M.L."/>
            <person name="Henrissat B."/>
            <person name="Hilden K.S."/>
            <person name="Hope R."/>
            <person name="Hossain A."/>
            <person name="Karabika E."/>
            <person name="Karaffa L."/>
            <person name="Karanyi Z."/>
            <person name="Krasevec N."/>
            <person name="Kuo A."/>
            <person name="Kusch H."/>
            <person name="LaButti K."/>
            <person name="Lagendijk E.L."/>
            <person name="Lapidus A."/>
            <person name="Levasseur A."/>
            <person name="Lindquist E."/>
            <person name="Lipzen A."/>
            <person name="Logrieco A.F."/>
            <person name="MacCabe A."/>
            <person name="Maekelae M.R."/>
            <person name="Malavazi I."/>
            <person name="Melin P."/>
            <person name="Meyer V."/>
            <person name="Mielnichuk N."/>
            <person name="Miskei M."/>
            <person name="Molnar A.P."/>
            <person name="Mule G."/>
            <person name="Ngan C.Y."/>
            <person name="Orejas M."/>
            <person name="Orosz E."/>
            <person name="Ouedraogo J.P."/>
            <person name="Overkamp K.M."/>
            <person name="Park H.-S."/>
            <person name="Perrone G."/>
            <person name="Piumi F."/>
            <person name="Punt P.J."/>
            <person name="Ram A.F."/>
            <person name="Ramon A."/>
            <person name="Rauscher S."/>
            <person name="Record E."/>
            <person name="Riano-Pachon D.M."/>
            <person name="Robert V."/>
            <person name="Roehrig J."/>
            <person name="Ruller R."/>
            <person name="Salamov A."/>
            <person name="Salih N.S."/>
            <person name="Samson R.A."/>
            <person name="Sandor E."/>
            <person name="Sanguinetti M."/>
            <person name="Schuetze T."/>
            <person name="Sepcic K."/>
            <person name="Shelest E."/>
            <person name="Sherlock G."/>
            <person name="Sophianopoulou V."/>
            <person name="Squina F.M."/>
            <person name="Sun H."/>
            <person name="Susca A."/>
            <person name="Todd R.B."/>
            <person name="Tsang A."/>
            <person name="Unkles S.E."/>
            <person name="van de Wiele N."/>
            <person name="van Rossen-Uffink D."/>
            <person name="Oliveira J.V."/>
            <person name="Vesth T.C."/>
            <person name="Visser J."/>
            <person name="Yu J.-H."/>
            <person name="Zhou M."/>
            <person name="Andersen M.R."/>
            <person name="Archer D.B."/>
            <person name="Baker S.E."/>
            <person name="Benoit I."/>
            <person name="Brakhage A.A."/>
            <person name="Braus G.H."/>
            <person name="Fischer R."/>
            <person name="Frisvad J.C."/>
            <person name="Goldman G.H."/>
            <person name="Houbraken J."/>
            <person name="Oakley B."/>
            <person name="Pocsi I."/>
            <person name="Scazzocchio C."/>
            <person name="Seiboth B."/>
            <person name="vanKuyk P.A."/>
            <person name="Wortman J."/>
            <person name="Dyer P.S."/>
            <person name="Grigoriev I.V."/>
        </authorList>
    </citation>
    <scope>NUCLEOTIDE SEQUENCE [LARGE SCALE GENOMIC DNA]</scope>
    <source>
        <strain evidence="3">CBS 593.65</strain>
    </source>
</reference>